<evidence type="ECO:0000256" key="3">
    <source>
        <dbReference type="ARBA" id="ARBA00022679"/>
    </source>
</evidence>
<evidence type="ECO:0000313" key="13">
    <source>
        <dbReference type="EMBL" id="CAD7253681.1"/>
    </source>
</evidence>
<keyword evidence="6" id="KW-0539">Nucleus</keyword>
<accession>A0A7R9AGV0</accession>
<dbReference type="SMART" id="SM01144">
    <property type="entry name" value="DTW"/>
    <property type="match status" value="1"/>
</dbReference>
<dbReference type="Proteomes" id="UP000677054">
    <property type="component" value="Unassembled WGS sequence"/>
</dbReference>
<evidence type="ECO:0000313" key="14">
    <source>
        <dbReference type="Proteomes" id="UP000677054"/>
    </source>
</evidence>
<comment type="subcellular location">
    <subcellularLocation>
        <location evidence="1">Nucleus</location>
    </subcellularLocation>
</comment>
<evidence type="ECO:0000256" key="11">
    <source>
        <dbReference type="ARBA" id="ARBA00048718"/>
    </source>
</evidence>
<keyword evidence="5" id="KW-0819">tRNA processing</keyword>
<evidence type="ECO:0000256" key="9">
    <source>
        <dbReference type="ARBA" id="ARBA00039242"/>
    </source>
</evidence>
<dbReference type="InterPro" id="IPR051521">
    <property type="entry name" value="tRNA_Mod/Golgi_Maint"/>
</dbReference>
<evidence type="ECO:0000256" key="2">
    <source>
        <dbReference type="ARBA" id="ARBA00012386"/>
    </source>
</evidence>
<dbReference type="GO" id="GO:0008033">
    <property type="term" value="P:tRNA processing"/>
    <property type="evidence" value="ECO:0007669"/>
    <property type="project" value="UniProtKB-KW"/>
</dbReference>
<dbReference type="GO" id="GO:0016432">
    <property type="term" value="F:tRNA-uridine aminocarboxypropyltransferase activity"/>
    <property type="evidence" value="ECO:0007669"/>
    <property type="project" value="UniProtKB-EC"/>
</dbReference>
<dbReference type="InterPro" id="IPR005636">
    <property type="entry name" value="DTW"/>
</dbReference>
<evidence type="ECO:0000256" key="4">
    <source>
        <dbReference type="ARBA" id="ARBA00022691"/>
    </source>
</evidence>
<feature type="domain" description="DTW" evidence="12">
    <location>
        <begin position="1"/>
        <end position="198"/>
    </location>
</feature>
<dbReference type="EC" id="2.5.1.25" evidence="2"/>
<evidence type="ECO:0000256" key="10">
    <source>
        <dbReference type="ARBA" id="ARBA00042508"/>
    </source>
</evidence>
<dbReference type="OrthoDB" id="3173at2759"/>
<dbReference type="AlphaFoldDB" id="A0A7R9AGV0"/>
<dbReference type="EMBL" id="CAJPEV010006365">
    <property type="protein sequence ID" value="CAG0904074.1"/>
    <property type="molecule type" value="Genomic_DNA"/>
</dbReference>
<comment type="similarity">
    <text evidence="8">Belongs to the TDD superfamily. DTWD1 family.</text>
</comment>
<evidence type="ECO:0000256" key="7">
    <source>
        <dbReference type="ARBA" id="ARBA00037050"/>
    </source>
</evidence>
<proteinExistence type="inferred from homology"/>
<reference evidence="13" key="1">
    <citation type="submission" date="2020-11" db="EMBL/GenBank/DDBJ databases">
        <authorList>
            <person name="Tran Van P."/>
        </authorList>
    </citation>
    <scope>NUCLEOTIDE SEQUENCE</scope>
</reference>
<evidence type="ECO:0000256" key="1">
    <source>
        <dbReference type="ARBA" id="ARBA00004123"/>
    </source>
</evidence>
<dbReference type="PANTHER" id="PTHR15627:SF8">
    <property type="entry name" value="TRNA-URIDINE AMINOCARBOXYPROPYLTRANSFERASE 1"/>
    <property type="match status" value="1"/>
</dbReference>
<dbReference type="Pfam" id="PF03942">
    <property type="entry name" value="DTW"/>
    <property type="match status" value="1"/>
</dbReference>
<evidence type="ECO:0000256" key="8">
    <source>
        <dbReference type="ARBA" id="ARBA00038290"/>
    </source>
</evidence>
<evidence type="ECO:0000256" key="6">
    <source>
        <dbReference type="ARBA" id="ARBA00023242"/>
    </source>
</evidence>
<name>A0A7R9AGV0_9CRUS</name>
<gene>
    <name evidence="13" type="ORF">DSTB1V02_LOCUS13428</name>
</gene>
<dbReference type="EMBL" id="LR905882">
    <property type="protein sequence ID" value="CAD7253681.1"/>
    <property type="molecule type" value="Genomic_DNA"/>
</dbReference>
<keyword evidence="4" id="KW-0949">S-adenosyl-L-methionine</keyword>
<organism evidence="13">
    <name type="scientific">Darwinula stevensoni</name>
    <dbReference type="NCBI Taxonomy" id="69355"/>
    <lineage>
        <taxon>Eukaryota</taxon>
        <taxon>Metazoa</taxon>
        <taxon>Ecdysozoa</taxon>
        <taxon>Arthropoda</taxon>
        <taxon>Crustacea</taxon>
        <taxon>Oligostraca</taxon>
        <taxon>Ostracoda</taxon>
        <taxon>Podocopa</taxon>
        <taxon>Podocopida</taxon>
        <taxon>Darwinulocopina</taxon>
        <taxon>Darwinuloidea</taxon>
        <taxon>Darwinulidae</taxon>
        <taxon>Darwinula</taxon>
    </lineage>
</organism>
<dbReference type="PANTHER" id="PTHR15627">
    <property type="entry name" value="NATURAL KILLER CELL-SPECIFIC ANTIGEN KLIP1"/>
    <property type="match status" value="1"/>
</dbReference>
<dbReference type="GO" id="GO:0005634">
    <property type="term" value="C:nucleus"/>
    <property type="evidence" value="ECO:0007669"/>
    <property type="project" value="UniProtKB-SubCell"/>
</dbReference>
<protein>
    <recommendedName>
        <fullName evidence="9">tRNA-uridine aminocarboxypropyltransferase 1</fullName>
        <ecNumber evidence="2">2.5.1.25</ecNumber>
    </recommendedName>
    <alternativeName>
        <fullName evidence="10">DTW domain-containing protein 1</fullName>
    </alternativeName>
</protein>
<evidence type="ECO:0000259" key="12">
    <source>
        <dbReference type="SMART" id="SM01144"/>
    </source>
</evidence>
<keyword evidence="14" id="KW-1185">Reference proteome</keyword>
<sequence>MYFCYTCCVPLPFLQEKLPQVTLPVQVDIIKHPLEVEGKSTACHAVILAPSQVRLFTYPTFPDYPLDGRTFVLFPSASSQPLSELLEKARPTVSSECDNAPILPFDRLIFIDSTWNQTKRIINDERIARLPMLKITEVQTVFWRYQHGKPSTHLSTIEAIYYTMKEIHNIHFPPYTGEYDNLLFFFKFLYHKIHGIYGDALKAYQKDDVDLRFVR</sequence>
<evidence type="ECO:0000256" key="5">
    <source>
        <dbReference type="ARBA" id="ARBA00022694"/>
    </source>
</evidence>
<keyword evidence="3" id="KW-0808">Transferase</keyword>
<comment type="function">
    <text evidence="7">Catalyzes the formation of 3-(3-amino-3-carboxypropyl)uridine (acp3U) at position 20 in the D-loop of several cytoplasmic tRNAs (acp3U(20)).</text>
</comment>
<comment type="catalytic activity">
    <reaction evidence="11">
        <text>a uridine in tRNA + S-adenosyl-L-methionine = a 3-[(3S)-3-amino-3-carboxypropyl]uridine in tRNA + S-methyl-5'-thioadenosine + H(+)</text>
        <dbReference type="Rhea" id="RHEA:62432"/>
        <dbReference type="Rhea" id="RHEA-COMP:13339"/>
        <dbReference type="Rhea" id="RHEA-COMP:16092"/>
        <dbReference type="ChEBI" id="CHEBI:15378"/>
        <dbReference type="ChEBI" id="CHEBI:17509"/>
        <dbReference type="ChEBI" id="CHEBI:59789"/>
        <dbReference type="ChEBI" id="CHEBI:65315"/>
        <dbReference type="ChEBI" id="CHEBI:82930"/>
        <dbReference type="EC" id="2.5.1.25"/>
    </reaction>
</comment>